<dbReference type="GO" id="GO:0043023">
    <property type="term" value="F:ribosomal large subunit binding"/>
    <property type="evidence" value="ECO:0007669"/>
    <property type="project" value="TreeGrafter"/>
</dbReference>
<evidence type="ECO:0000256" key="1">
    <source>
        <dbReference type="ARBA" id="ARBA00010574"/>
    </source>
</evidence>
<protein>
    <recommendedName>
        <fullName evidence="6">Ribosomal silencing factor RsfS</fullName>
    </recommendedName>
</protein>
<name>A0A180G5W3_PUCT1</name>
<dbReference type="VEuPathDB" id="FungiDB:PTTG_07649"/>
<accession>A0A180G5W3</accession>
<organism evidence="3">
    <name type="scientific">Puccinia triticina (isolate 1-1 / race 1 (BBBD))</name>
    <name type="common">Brown leaf rust fungus</name>
    <dbReference type="NCBI Taxonomy" id="630390"/>
    <lineage>
        <taxon>Eukaryota</taxon>
        <taxon>Fungi</taxon>
        <taxon>Dikarya</taxon>
        <taxon>Basidiomycota</taxon>
        <taxon>Pucciniomycotina</taxon>
        <taxon>Pucciniomycetes</taxon>
        <taxon>Pucciniales</taxon>
        <taxon>Pucciniaceae</taxon>
        <taxon>Puccinia</taxon>
    </lineage>
</organism>
<dbReference type="GO" id="GO:0090071">
    <property type="term" value="P:negative regulation of ribosome biogenesis"/>
    <property type="evidence" value="ECO:0007669"/>
    <property type="project" value="TreeGrafter"/>
</dbReference>
<dbReference type="InterPro" id="IPR004394">
    <property type="entry name" value="Iojap/RsfS/C7orf30"/>
</dbReference>
<keyword evidence="5" id="KW-1185">Reference proteome</keyword>
<dbReference type="GO" id="GO:0005739">
    <property type="term" value="C:mitochondrion"/>
    <property type="evidence" value="ECO:0007669"/>
    <property type="project" value="TreeGrafter"/>
</dbReference>
<reference evidence="3" key="2">
    <citation type="submission" date="2016-05" db="EMBL/GenBank/DDBJ databases">
        <title>Comparative analysis highlights variable genome content of wheat rusts and divergence of the mating loci.</title>
        <authorList>
            <person name="Cuomo C.A."/>
            <person name="Bakkeren G."/>
            <person name="Szabo L."/>
            <person name="Khalil H."/>
            <person name="Joly D."/>
            <person name="Goldberg J."/>
            <person name="Young S."/>
            <person name="Zeng Q."/>
            <person name="Fellers J."/>
        </authorList>
    </citation>
    <scope>NUCLEOTIDE SEQUENCE [LARGE SCALE GENOMIC DNA]</scope>
    <source>
        <strain evidence="3">1-1 BBBD Race 1</strain>
    </source>
</reference>
<dbReference type="SUPFAM" id="SSF81301">
    <property type="entry name" value="Nucleotidyltransferase"/>
    <property type="match status" value="1"/>
</dbReference>
<dbReference type="OrthoDB" id="21330at2759"/>
<comment type="similarity">
    <text evidence="1">Belongs to the Iojap/RsfS family.</text>
</comment>
<dbReference type="AlphaFoldDB" id="A0A180G5W3"/>
<gene>
    <name evidence="3" type="ORF">PTTG_07649</name>
</gene>
<dbReference type="PANTHER" id="PTHR21043:SF0">
    <property type="entry name" value="MITOCHONDRIAL ASSEMBLY OF RIBOSOMAL LARGE SUBUNIT PROTEIN 1"/>
    <property type="match status" value="1"/>
</dbReference>
<dbReference type="InterPro" id="IPR043519">
    <property type="entry name" value="NT_sf"/>
</dbReference>
<reference evidence="3" key="1">
    <citation type="submission" date="2009-11" db="EMBL/GenBank/DDBJ databases">
        <authorList>
            <consortium name="The Broad Institute Genome Sequencing Platform"/>
            <person name="Ward D."/>
            <person name="Feldgarden M."/>
            <person name="Earl A."/>
            <person name="Young S.K."/>
            <person name="Zeng Q."/>
            <person name="Koehrsen M."/>
            <person name="Alvarado L."/>
            <person name="Berlin A."/>
            <person name="Bochicchio J."/>
            <person name="Borenstein D."/>
            <person name="Chapman S.B."/>
            <person name="Chen Z."/>
            <person name="Engels R."/>
            <person name="Freedman E."/>
            <person name="Gellesch M."/>
            <person name="Goldberg J."/>
            <person name="Griggs A."/>
            <person name="Gujja S."/>
            <person name="Heilman E."/>
            <person name="Heiman D."/>
            <person name="Hepburn T."/>
            <person name="Howarth C."/>
            <person name="Jen D."/>
            <person name="Larson L."/>
            <person name="Lewis B."/>
            <person name="Mehta T."/>
            <person name="Park D."/>
            <person name="Pearson M."/>
            <person name="Roberts A."/>
            <person name="Saif S."/>
            <person name="Shea T."/>
            <person name="Shenoy N."/>
            <person name="Sisk P."/>
            <person name="Stolte C."/>
            <person name="Sykes S."/>
            <person name="Thomson T."/>
            <person name="Walk T."/>
            <person name="White J."/>
            <person name="Yandava C."/>
            <person name="Izard J."/>
            <person name="Baranova O.V."/>
            <person name="Blanton J.M."/>
            <person name="Tanner A.C."/>
            <person name="Dewhirst F.E."/>
            <person name="Haas B."/>
            <person name="Nusbaum C."/>
            <person name="Birren B."/>
        </authorList>
    </citation>
    <scope>NUCLEOTIDE SEQUENCE [LARGE SCALE GENOMIC DNA]</scope>
    <source>
        <strain evidence="3">1-1 BBBD Race 1</strain>
    </source>
</reference>
<dbReference type="Gene3D" id="3.30.460.10">
    <property type="entry name" value="Beta Polymerase, domain 2"/>
    <property type="match status" value="1"/>
</dbReference>
<dbReference type="PANTHER" id="PTHR21043">
    <property type="entry name" value="IOJAP SUPERFAMILY ORTHOLOG"/>
    <property type="match status" value="1"/>
</dbReference>
<dbReference type="Pfam" id="PF02410">
    <property type="entry name" value="RsfS"/>
    <property type="match status" value="1"/>
</dbReference>
<feature type="compositionally biased region" description="Basic and acidic residues" evidence="2">
    <location>
        <begin position="57"/>
        <end position="70"/>
    </location>
</feature>
<evidence type="ECO:0000256" key="2">
    <source>
        <dbReference type="SAM" id="MobiDB-lite"/>
    </source>
</evidence>
<feature type="region of interest" description="Disordered" evidence="2">
    <location>
        <begin position="40"/>
        <end position="134"/>
    </location>
</feature>
<evidence type="ECO:0008006" key="6">
    <source>
        <dbReference type="Google" id="ProtNLM"/>
    </source>
</evidence>
<evidence type="ECO:0000313" key="5">
    <source>
        <dbReference type="Proteomes" id="UP000005240"/>
    </source>
</evidence>
<proteinExistence type="inferred from homology"/>
<reference evidence="4" key="4">
    <citation type="submission" date="2025-05" db="UniProtKB">
        <authorList>
            <consortium name="EnsemblFungi"/>
        </authorList>
    </citation>
    <scope>IDENTIFICATION</scope>
    <source>
        <strain evidence="4">isolate 1-1 / race 1 (BBBD)</strain>
    </source>
</reference>
<dbReference type="EMBL" id="ADAS02000232">
    <property type="protein sequence ID" value="OAV87990.1"/>
    <property type="molecule type" value="Genomic_DNA"/>
</dbReference>
<dbReference type="GO" id="GO:0017148">
    <property type="term" value="P:negative regulation of translation"/>
    <property type="evidence" value="ECO:0007669"/>
    <property type="project" value="TreeGrafter"/>
</dbReference>
<dbReference type="Proteomes" id="UP000005240">
    <property type="component" value="Unassembled WGS sequence"/>
</dbReference>
<sequence length="268" mass="29488">MNPQQIINRWTSIARSHHRLRPSRSPIALNGSRTRLQRIHQTHHTRSIDASPSEPSAIDHERERGPEEAHTSATSFKPTPSALYPATEHSPTPAAAPDQPWFVDDEPVGSSQGAADEEDLGVDLTPTGPPPPAPTNLPADLEDLYSHLVSSPFFDPPSLSFIDAKKSPLGDAAWTDWVVLVTLKRGRERAIRGAAESIQSILEGKMSVRLEGTDSTSSSSTWAMVDGGKVVIHILTEQSRQLYDLESVWKAPTSSSRHANQNYEEDYY</sequence>
<dbReference type="EnsemblFungi" id="PTTG_07649-t43_1">
    <property type="protein sequence ID" value="PTTG_07649-t43_1-p1"/>
    <property type="gene ID" value="PTTG_07649"/>
</dbReference>
<evidence type="ECO:0000313" key="4">
    <source>
        <dbReference type="EnsemblFungi" id="PTTG_07649-t43_1-p1"/>
    </source>
</evidence>
<evidence type="ECO:0000313" key="3">
    <source>
        <dbReference type="EMBL" id="OAV87990.1"/>
    </source>
</evidence>
<reference evidence="4 5" key="3">
    <citation type="journal article" date="2017" name="G3 (Bethesda)">
        <title>Comparative analysis highlights variable genome content of wheat rusts and divergence of the mating loci.</title>
        <authorList>
            <person name="Cuomo C.A."/>
            <person name="Bakkeren G."/>
            <person name="Khalil H.B."/>
            <person name="Panwar V."/>
            <person name="Joly D."/>
            <person name="Linning R."/>
            <person name="Sakthikumar S."/>
            <person name="Song X."/>
            <person name="Adiconis X."/>
            <person name="Fan L."/>
            <person name="Goldberg J.M."/>
            <person name="Levin J.Z."/>
            <person name="Young S."/>
            <person name="Zeng Q."/>
            <person name="Anikster Y."/>
            <person name="Bruce M."/>
            <person name="Wang M."/>
            <person name="Yin C."/>
            <person name="McCallum B."/>
            <person name="Szabo L.J."/>
            <person name="Hulbert S."/>
            <person name="Chen X."/>
            <person name="Fellers J.P."/>
        </authorList>
    </citation>
    <scope>NUCLEOTIDE SEQUENCE</scope>
    <source>
        <strain evidence="4">isolate 1-1 / race 1 (BBBD)</strain>
        <strain evidence="5">Isolate 1-1 / race 1 (BBBD)</strain>
    </source>
</reference>